<accession>A0A8K0NTZ1</accession>
<comment type="caution">
    <text evidence="2">The sequence shown here is derived from an EMBL/GenBank/DDBJ whole genome shotgun (WGS) entry which is preliminary data.</text>
</comment>
<dbReference type="EMBL" id="JABELV010000040">
    <property type="protein sequence ID" value="KAG7562052.1"/>
    <property type="molecule type" value="Genomic_DNA"/>
</dbReference>
<organism evidence="2 3">
    <name type="scientific">Filobasidium floriforme</name>
    <dbReference type="NCBI Taxonomy" id="5210"/>
    <lineage>
        <taxon>Eukaryota</taxon>
        <taxon>Fungi</taxon>
        <taxon>Dikarya</taxon>
        <taxon>Basidiomycota</taxon>
        <taxon>Agaricomycotina</taxon>
        <taxon>Tremellomycetes</taxon>
        <taxon>Filobasidiales</taxon>
        <taxon>Filobasidiaceae</taxon>
        <taxon>Filobasidium</taxon>
    </lineage>
</organism>
<keyword evidence="1" id="KW-1133">Transmembrane helix</keyword>
<evidence type="ECO:0000313" key="2">
    <source>
        <dbReference type="EMBL" id="KAG7562052.1"/>
    </source>
</evidence>
<feature type="transmembrane region" description="Helical" evidence="1">
    <location>
        <begin position="40"/>
        <end position="60"/>
    </location>
</feature>
<dbReference type="Proteomes" id="UP000812966">
    <property type="component" value="Unassembled WGS sequence"/>
</dbReference>
<gene>
    <name evidence="2" type="ORF">FFLO_02524</name>
</gene>
<proteinExistence type="predicted"/>
<keyword evidence="3" id="KW-1185">Reference proteome</keyword>
<feature type="transmembrane region" description="Helical" evidence="1">
    <location>
        <begin position="6"/>
        <end position="28"/>
    </location>
</feature>
<evidence type="ECO:0000256" key="1">
    <source>
        <dbReference type="SAM" id="Phobius"/>
    </source>
</evidence>
<keyword evidence="1" id="KW-0812">Transmembrane</keyword>
<protein>
    <submittedName>
        <fullName evidence="2">Uncharacterized protein</fullName>
    </submittedName>
</protein>
<name>A0A8K0NTZ1_9TREE</name>
<sequence length="130" mass="14441">MPRSNLAFYLHGILALPPFFNFFALSFNPDRLPRSQTGHILRNYAFLLLSTSVVTFVHLANQTLGIEQRVKDGRMALALSIYHVAPIWRAIARITGGEAVWTKEMGGPGVHLGTHLVVMAVLLKKGLMMD</sequence>
<dbReference type="AlphaFoldDB" id="A0A8K0NTZ1"/>
<keyword evidence="1" id="KW-0472">Membrane</keyword>
<reference evidence="2" key="1">
    <citation type="submission" date="2020-04" db="EMBL/GenBank/DDBJ databases">
        <title>Analysis of mating type loci in Filobasidium floriforme.</title>
        <authorList>
            <person name="Nowrousian M."/>
        </authorList>
    </citation>
    <scope>NUCLEOTIDE SEQUENCE</scope>
    <source>
        <strain evidence="2">CBS 6242</strain>
    </source>
</reference>
<evidence type="ECO:0000313" key="3">
    <source>
        <dbReference type="Proteomes" id="UP000812966"/>
    </source>
</evidence>